<reference evidence="2 3" key="1">
    <citation type="submission" date="2024-01" db="EMBL/GenBank/DDBJ databases">
        <title>Genome assemblies of Stephania.</title>
        <authorList>
            <person name="Yang L."/>
        </authorList>
    </citation>
    <scope>NUCLEOTIDE SEQUENCE [LARGE SCALE GENOMIC DNA]</scope>
    <source>
        <strain evidence="2">YNDBR</strain>
        <tissue evidence="2">Leaf</tissue>
    </source>
</reference>
<feature type="compositionally biased region" description="Polar residues" evidence="1">
    <location>
        <begin position="1"/>
        <end position="10"/>
    </location>
</feature>
<name>A0AAP0P8I2_9MAGN</name>
<evidence type="ECO:0000313" key="2">
    <source>
        <dbReference type="EMBL" id="KAK9135038.1"/>
    </source>
</evidence>
<dbReference type="EMBL" id="JBBNAF010000006">
    <property type="protein sequence ID" value="KAK9135038.1"/>
    <property type="molecule type" value="Genomic_DNA"/>
</dbReference>
<protein>
    <submittedName>
        <fullName evidence="2">Uncharacterized protein</fullName>
    </submittedName>
</protein>
<dbReference type="Proteomes" id="UP001420932">
    <property type="component" value="Unassembled WGS sequence"/>
</dbReference>
<feature type="region of interest" description="Disordered" evidence="1">
    <location>
        <begin position="1"/>
        <end position="34"/>
    </location>
</feature>
<proteinExistence type="predicted"/>
<evidence type="ECO:0000256" key="1">
    <source>
        <dbReference type="SAM" id="MobiDB-lite"/>
    </source>
</evidence>
<comment type="caution">
    <text evidence="2">The sequence shown here is derived from an EMBL/GenBank/DDBJ whole genome shotgun (WGS) entry which is preliminary data.</text>
</comment>
<accession>A0AAP0P8I2</accession>
<sequence>MEIKEGTNSFPCDLRRRVHDGHRADYSSTSKKQKKKRGAAILVLIPPVRGV</sequence>
<dbReference type="AlphaFoldDB" id="A0AAP0P8I2"/>
<gene>
    <name evidence="2" type="ORF">Syun_014368</name>
</gene>
<keyword evidence="3" id="KW-1185">Reference proteome</keyword>
<organism evidence="2 3">
    <name type="scientific">Stephania yunnanensis</name>
    <dbReference type="NCBI Taxonomy" id="152371"/>
    <lineage>
        <taxon>Eukaryota</taxon>
        <taxon>Viridiplantae</taxon>
        <taxon>Streptophyta</taxon>
        <taxon>Embryophyta</taxon>
        <taxon>Tracheophyta</taxon>
        <taxon>Spermatophyta</taxon>
        <taxon>Magnoliopsida</taxon>
        <taxon>Ranunculales</taxon>
        <taxon>Menispermaceae</taxon>
        <taxon>Menispermoideae</taxon>
        <taxon>Cissampelideae</taxon>
        <taxon>Stephania</taxon>
    </lineage>
</organism>
<evidence type="ECO:0000313" key="3">
    <source>
        <dbReference type="Proteomes" id="UP001420932"/>
    </source>
</evidence>